<sequence length="52" mass="5545">MNVNIHAQHLIALLAKPDCSCTMGGSHGAELVRDSLLSEEIKSNSRAKPETA</sequence>
<gene>
    <name evidence="1" type="ORF">LIN78_01350</name>
</gene>
<dbReference type="RefSeq" id="WP_227177708.1">
    <property type="nucleotide sequence ID" value="NZ_JAJBZT010000001.1"/>
</dbReference>
<organism evidence="1 2">
    <name type="scientific">Leeia speluncae</name>
    <dbReference type="NCBI Taxonomy" id="2884804"/>
    <lineage>
        <taxon>Bacteria</taxon>
        <taxon>Pseudomonadati</taxon>
        <taxon>Pseudomonadota</taxon>
        <taxon>Betaproteobacteria</taxon>
        <taxon>Neisseriales</taxon>
        <taxon>Leeiaceae</taxon>
        <taxon>Leeia</taxon>
    </lineage>
</organism>
<dbReference type="EMBL" id="JAJBZT010000001">
    <property type="protein sequence ID" value="MCB6182201.1"/>
    <property type="molecule type" value="Genomic_DNA"/>
</dbReference>
<comment type="caution">
    <text evidence="1">The sequence shown here is derived from an EMBL/GenBank/DDBJ whole genome shotgun (WGS) entry which is preliminary data.</text>
</comment>
<proteinExistence type="predicted"/>
<accession>A0ABS8D2J0</accession>
<name>A0ABS8D2J0_9NEIS</name>
<keyword evidence="2" id="KW-1185">Reference proteome</keyword>
<dbReference type="Proteomes" id="UP001165395">
    <property type="component" value="Unassembled WGS sequence"/>
</dbReference>
<protein>
    <submittedName>
        <fullName evidence="1">Uncharacterized protein</fullName>
    </submittedName>
</protein>
<evidence type="ECO:0000313" key="1">
    <source>
        <dbReference type="EMBL" id="MCB6182201.1"/>
    </source>
</evidence>
<evidence type="ECO:0000313" key="2">
    <source>
        <dbReference type="Proteomes" id="UP001165395"/>
    </source>
</evidence>
<reference evidence="1" key="1">
    <citation type="submission" date="2021-10" db="EMBL/GenBank/DDBJ databases">
        <title>The complete genome sequence of Leeia sp. TBRC 13508.</title>
        <authorList>
            <person name="Charoenyingcharoen P."/>
            <person name="Yukphan P."/>
        </authorList>
    </citation>
    <scope>NUCLEOTIDE SEQUENCE</scope>
    <source>
        <strain evidence="1">TBRC 13508</strain>
    </source>
</reference>